<dbReference type="EMBL" id="MLJW01000064">
    <property type="protein sequence ID" value="OIR03613.1"/>
    <property type="molecule type" value="Genomic_DNA"/>
</dbReference>
<reference evidence="1" key="1">
    <citation type="submission" date="2016-10" db="EMBL/GenBank/DDBJ databases">
        <title>Sequence of Gallionella enrichment culture.</title>
        <authorList>
            <person name="Poehlein A."/>
            <person name="Muehling M."/>
            <person name="Daniel R."/>
        </authorList>
    </citation>
    <scope>NUCLEOTIDE SEQUENCE</scope>
</reference>
<organism evidence="1">
    <name type="scientific">mine drainage metagenome</name>
    <dbReference type="NCBI Taxonomy" id="410659"/>
    <lineage>
        <taxon>unclassified sequences</taxon>
        <taxon>metagenomes</taxon>
        <taxon>ecological metagenomes</taxon>
    </lineage>
</organism>
<dbReference type="AlphaFoldDB" id="A0A1J5SHJ2"/>
<accession>A0A1J5SHJ2</accession>
<gene>
    <name evidence="1" type="ORF">GALL_142350</name>
</gene>
<name>A0A1J5SHJ2_9ZZZZ</name>
<comment type="caution">
    <text evidence="1">The sequence shown here is derived from an EMBL/GenBank/DDBJ whole genome shotgun (WGS) entry which is preliminary data.</text>
</comment>
<protein>
    <submittedName>
        <fullName evidence="1">Ribbon-helix-helix protein, copG family</fullName>
    </submittedName>
</protein>
<sequence>MVDKIEHCREALGLGSTSEVVRLAISKFNFDRFKPAEKPHRQISVRLTSDMRTMLKRQARTKDSSIGELLRVAIDALAENSNNGKKKAGKKGKR</sequence>
<evidence type="ECO:0000313" key="1">
    <source>
        <dbReference type="EMBL" id="OIR03613.1"/>
    </source>
</evidence>
<proteinExistence type="predicted"/>